<dbReference type="PANTHER" id="PTHR46023">
    <property type="entry name" value="LIPASE CLASS 3 PROTEIN-LIKE"/>
    <property type="match status" value="1"/>
</dbReference>
<proteinExistence type="predicted"/>
<protein>
    <submittedName>
        <fullName evidence="2">Lipase family protein</fullName>
    </submittedName>
</protein>
<dbReference type="PANTHER" id="PTHR46023:SF6">
    <property type="entry name" value="LIPASE CLASS 3 FAMILY PROTEIN"/>
    <property type="match status" value="1"/>
</dbReference>
<dbReference type="Proteomes" id="UP001150062">
    <property type="component" value="Unassembled WGS sequence"/>
</dbReference>
<dbReference type="InterPro" id="IPR029058">
    <property type="entry name" value="AB_hydrolase_fold"/>
</dbReference>
<reference evidence="2" key="1">
    <citation type="submission" date="2022-08" db="EMBL/GenBank/DDBJ databases">
        <title>Novel sulfate-reducing endosymbionts in the free-living metamonad Anaeramoeba.</title>
        <authorList>
            <person name="Jerlstrom-Hultqvist J."/>
            <person name="Cepicka I."/>
            <person name="Gallot-Lavallee L."/>
            <person name="Salas-Leiva D."/>
            <person name="Curtis B.A."/>
            <person name="Zahonova K."/>
            <person name="Pipaliya S."/>
            <person name="Dacks J."/>
            <person name="Roger A.J."/>
        </authorList>
    </citation>
    <scope>NUCLEOTIDE SEQUENCE</scope>
    <source>
        <strain evidence="2">Schooner1</strain>
    </source>
</reference>
<keyword evidence="3" id="KW-1185">Reference proteome</keyword>
<dbReference type="Pfam" id="PF01764">
    <property type="entry name" value="Lipase_3"/>
    <property type="match status" value="1"/>
</dbReference>
<dbReference type="Gene3D" id="3.40.50.1820">
    <property type="entry name" value="alpha/beta hydrolase"/>
    <property type="match status" value="1"/>
</dbReference>
<dbReference type="EMBL" id="JAOAOG010000007">
    <property type="protein sequence ID" value="KAJ6255262.1"/>
    <property type="molecule type" value="Genomic_DNA"/>
</dbReference>
<gene>
    <name evidence="2" type="ORF">M0813_11582</name>
</gene>
<name>A0ABQ8ZEE2_9EUKA</name>
<comment type="caution">
    <text evidence="2">The sequence shown here is derived from an EMBL/GenBank/DDBJ whole genome shotgun (WGS) entry which is preliminary data.</text>
</comment>
<evidence type="ECO:0000259" key="1">
    <source>
        <dbReference type="Pfam" id="PF01764"/>
    </source>
</evidence>
<evidence type="ECO:0000313" key="3">
    <source>
        <dbReference type="Proteomes" id="UP001150062"/>
    </source>
</evidence>
<dbReference type="CDD" id="cd00519">
    <property type="entry name" value="Lipase_3"/>
    <property type="match status" value="1"/>
</dbReference>
<dbReference type="InterPro" id="IPR002921">
    <property type="entry name" value="Fungal_lipase-type"/>
</dbReference>
<dbReference type="SUPFAM" id="SSF53474">
    <property type="entry name" value="alpha/beta-Hydrolases"/>
    <property type="match status" value="1"/>
</dbReference>
<accession>A0ABQ8ZEE2</accession>
<evidence type="ECO:0000313" key="2">
    <source>
        <dbReference type="EMBL" id="KAJ6255262.1"/>
    </source>
</evidence>
<feature type="domain" description="Fungal lipase-type" evidence="1">
    <location>
        <begin position="63"/>
        <end position="193"/>
    </location>
</feature>
<organism evidence="2 3">
    <name type="scientific">Anaeramoeba flamelloides</name>
    <dbReference type="NCBI Taxonomy" id="1746091"/>
    <lineage>
        <taxon>Eukaryota</taxon>
        <taxon>Metamonada</taxon>
        <taxon>Anaeramoebidae</taxon>
        <taxon>Anaeramoeba</taxon>
    </lineage>
</organism>
<sequence>MSELDLNPNRLLELLNLVAEVYNVNSNTKQFFDHKLIDKHHSVSYSDTQVTWVLTRKADTVYLIIRGTLSHNDLLTDLTATQTPCEELGIPDARFHTGVLAQAKLVLDTIHSHIKKGTILSKTNERLIVCGHSLGASVSALMTLSLRARYPKFDISGYGFATAPCLDWDTANRSFDQGNFLSIVNRKDPVPNLRIRLGVPGKILWMENAWQSNANLVNANDFWAKSWFHPECLAHHLIANYTESIKKLIQINWRYVKNKEVLQNENVYHIKGSYKNEEGKFVTVNGDGWCSHSNKSARESQWKFEPIRDGIYRIKSKIGKYQGNYVLSFRSGTGAVGMYSNGGTEWQLIYSHDNKYYIQCNNQSKAGCWLSRSNKNWCYLYNNKVDASLYEIIPMDK</sequence>